<evidence type="ECO:0000313" key="2">
    <source>
        <dbReference type="Proteomes" id="UP000028837"/>
    </source>
</evidence>
<sequence length="131" mass="14715">MCHSCSVSFLFPEAPLRTSHFSPASAGREGFCILSCSSAPLRVTIIAPQFPSVLSFLSEEKSRSLPRTFSLLLSISVRWRNFCVKHRGNRSAFRGVRVLLWKLSPQLPSRGNFLEIVEAFPVIWPPVHFPS</sequence>
<proteinExistence type="predicted"/>
<comment type="caution">
    <text evidence="1">The sequence shown here is derived from an EMBL/GenBank/DDBJ whole genome shotgun (WGS) entry which is preliminary data.</text>
</comment>
<protein>
    <submittedName>
        <fullName evidence="1">Uncharacterized protein</fullName>
    </submittedName>
</protein>
<dbReference type="VEuPathDB" id="ToxoDB:TGDOM2_264680"/>
<accession>A0A086K1V9</accession>
<organism evidence="1 2">
    <name type="scientific">Toxoplasma gondii GAB2-2007-GAL-DOM2</name>
    <dbReference type="NCBI Taxonomy" id="1130820"/>
    <lineage>
        <taxon>Eukaryota</taxon>
        <taxon>Sar</taxon>
        <taxon>Alveolata</taxon>
        <taxon>Apicomplexa</taxon>
        <taxon>Conoidasida</taxon>
        <taxon>Coccidia</taxon>
        <taxon>Eucoccidiorida</taxon>
        <taxon>Eimeriorina</taxon>
        <taxon>Sarcocystidae</taxon>
        <taxon>Toxoplasma</taxon>
    </lineage>
</organism>
<reference evidence="1 2" key="1">
    <citation type="submission" date="2014-02" db="EMBL/GenBank/DDBJ databases">
        <authorList>
            <person name="Sibley D."/>
            <person name="Venepally P."/>
            <person name="Karamycheva S."/>
            <person name="Hadjithomas M."/>
            <person name="Khan A."/>
            <person name="Brunk B."/>
            <person name="Roos D."/>
            <person name="Caler E."/>
            <person name="Lorenzi H."/>
        </authorList>
    </citation>
    <scope>NUCLEOTIDE SEQUENCE [LARGE SCALE GENOMIC DNA]</scope>
    <source>
        <strain evidence="1 2">GAB2-2007-GAL-DOM2</strain>
    </source>
</reference>
<dbReference type="Proteomes" id="UP000028837">
    <property type="component" value="Unassembled WGS sequence"/>
</dbReference>
<dbReference type="OrthoDB" id="10452889at2759"/>
<evidence type="ECO:0000313" key="1">
    <source>
        <dbReference type="EMBL" id="KFG38377.1"/>
    </source>
</evidence>
<gene>
    <name evidence="1" type="ORF">TGDOM2_264680</name>
</gene>
<dbReference type="AlphaFoldDB" id="A0A086K1V9"/>
<dbReference type="EMBL" id="AHZU02000937">
    <property type="protein sequence ID" value="KFG38377.1"/>
    <property type="molecule type" value="Genomic_DNA"/>
</dbReference>
<name>A0A086K1V9_TOXGO</name>